<feature type="transmembrane region" description="Helical" evidence="2">
    <location>
        <begin position="480"/>
        <end position="502"/>
    </location>
</feature>
<gene>
    <name evidence="3" type="ORF">NO357_07095</name>
</gene>
<dbReference type="InterPro" id="IPR050445">
    <property type="entry name" value="Bact_polysacc_biosynth/exp"/>
</dbReference>
<evidence type="ECO:0000313" key="4">
    <source>
        <dbReference type="Proteomes" id="UP001226762"/>
    </source>
</evidence>
<dbReference type="PANTHER" id="PTHR32309:SF31">
    <property type="entry name" value="CAPSULAR EXOPOLYSACCHARIDE FAMILY"/>
    <property type="match status" value="1"/>
</dbReference>
<accession>A0AAE4B5U4</accession>
<evidence type="ECO:0000256" key="1">
    <source>
        <dbReference type="SAM" id="Coils"/>
    </source>
</evidence>
<dbReference type="AlphaFoldDB" id="A0AAE4B5U4"/>
<evidence type="ECO:0000313" key="3">
    <source>
        <dbReference type="EMBL" id="MDQ2089661.1"/>
    </source>
</evidence>
<dbReference type="EMBL" id="JANHAX010000002">
    <property type="protein sequence ID" value="MDQ2089661.1"/>
    <property type="molecule type" value="Genomic_DNA"/>
</dbReference>
<keyword evidence="2" id="KW-0812">Transmembrane</keyword>
<keyword evidence="4" id="KW-1185">Reference proteome</keyword>
<name>A0AAE4B5U4_9RHOB</name>
<feature type="coiled-coil region" evidence="1">
    <location>
        <begin position="329"/>
        <end position="380"/>
    </location>
</feature>
<feature type="transmembrane region" description="Helical" evidence="2">
    <location>
        <begin position="417"/>
        <end position="438"/>
    </location>
</feature>
<evidence type="ECO:0000256" key="2">
    <source>
        <dbReference type="SAM" id="Phobius"/>
    </source>
</evidence>
<reference evidence="3" key="1">
    <citation type="submission" date="2022-07" db="EMBL/GenBank/DDBJ databases">
        <authorList>
            <person name="Otstavnykh N."/>
            <person name="Isaeva M."/>
            <person name="Bystritskaya E."/>
        </authorList>
    </citation>
    <scope>NUCLEOTIDE SEQUENCE</scope>
    <source>
        <strain evidence="3">KCTC 52189</strain>
    </source>
</reference>
<dbReference type="Proteomes" id="UP001226762">
    <property type="component" value="Unassembled WGS sequence"/>
</dbReference>
<proteinExistence type="predicted"/>
<keyword evidence="1" id="KW-0175">Coiled coil</keyword>
<comment type="caution">
    <text evidence="3">The sequence shown here is derived from an EMBL/GenBank/DDBJ whole genome shotgun (WGS) entry which is preliminary data.</text>
</comment>
<dbReference type="RefSeq" id="WP_306734933.1">
    <property type="nucleotide sequence ID" value="NZ_JANHAX010000002.1"/>
</dbReference>
<reference evidence="3" key="2">
    <citation type="submission" date="2023-02" db="EMBL/GenBank/DDBJ databases">
        <title>'Rhodoalgimonas zhirmunskyi' gen. nov., isolated from a red alga.</title>
        <authorList>
            <person name="Nedashkovskaya O.I."/>
            <person name="Otstavnykh N.Y."/>
            <person name="Bystritskaya E.P."/>
            <person name="Balabanova L.A."/>
            <person name="Isaeva M.P."/>
        </authorList>
    </citation>
    <scope>NUCLEOTIDE SEQUENCE</scope>
    <source>
        <strain evidence="3">KCTC 52189</strain>
    </source>
</reference>
<keyword evidence="2" id="KW-0472">Membrane</keyword>
<feature type="coiled-coil region" evidence="1">
    <location>
        <begin position="165"/>
        <end position="235"/>
    </location>
</feature>
<sequence>MSDLKYYFSIFLRRLPWFLVVSTILSAISVTVAFTLPPAYVSQMRLIVESPQIPEELAPSTVRTPPVEQLEVLQQKLLTRSNLLDIARRLNVLPNTDKMNPDQIVQAMRARTSFEMPRGRNPVPLMTISFEAPTPRNAAEVLNEYLTLIQQEDVEFRRGRAGETLEFFSQEIERLSNELDDQSARILEFKEANTNDLPDSLDFRLSQQALLQERYNGLDREIASLQNQRTRLIELFEQTGRVADPDEDKRSLTPDQQRLADLQRQLDEALAIYSPENPRVTLLQARIKQLQATIATTASANEVETPENAIGAQTPSMLDFQLAEIDSRLETLSSEKTEVDARLKRLTESIERTPGVAITLQEMERKYSTIQTQFDQAEDRLSKARTGERIEARSRGQRISVIEQPAVPSQPTKPNRMLIAAGGTLFGVVAGLALVVLLEFLNTTARRPEDLVNRFGITPFTTIPYVRTRGQRFRQRASKLFLILAILTGIPAAIYAVHVYYLPLDLLADQLMNKIGVRW</sequence>
<protein>
    <submittedName>
        <fullName evidence="3">Lipopolysaccharide biosynthesis protein</fullName>
    </submittedName>
</protein>
<keyword evidence="2" id="KW-1133">Transmembrane helix</keyword>
<organism evidence="3 4">
    <name type="scientific">Marimonas arenosa</name>
    <dbReference type="NCBI Taxonomy" id="1795305"/>
    <lineage>
        <taxon>Bacteria</taxon>
        <taxon>Pseudomonadati</taxon>
        <taxon>Pseudomonadota</taxon>
        <taxon>Alphaproteobacteria</taxon>
        <taxon>Rhodobacterales</taxon>
        <taxon>Paracoccaceae</taxon>
        <taxon>Marimonas</taxon>
    </lineage>
</organism>
<dbReference type="PANTHER" id="PTHR32309">
    <property type="entry name" value="TYROSINE-PROTEIN KINASE"/>
    <property type="match status" value="1"/>
</dbReference>